<dbReference type="PROSITE" id="PS50887">
    <property type="entry name" value="GGDEF"/>
    <property type="match status" value="1"/>
</dbReference>
<reference evidence="3 4" key="1">
    <citation type="submission" date="2017-02" db="EMBL/GenBank/DDBJ databases">
        <authorList>
            <person name="Peterson S.W."/>
        </authorList>
    </citation>
    <scope>NUCLEOTIDE SEQUENCE [LARGE SCALE GENOMIC DNA]</scope>
    <source>
        <strain evidence="3 4">DSM 21749</strain>
    </source>
</reference>
<feature type="domain" description="GGDEF" evidence="2">
    <location>
        <begin position="562"/>
        <end position="695"/>
    </location>
</feature>
<accession>A0A1T4S5L2</accession>
<dbReference type="Proteomes" id="UP000190061">
    <property type="component" value="Unassembled WGS sequence"/>
</dbReference>
<sequence length="959" mass="105429">MDQDPTRSPVAAGAAPADLPALAAALADEAADLAGVDARVHWWLEDGRAGSRGNFPPRADLLESTPVELPTTLALVPAGWSSSSGATLELVLPPEGPVRRRVEAWAGRVAPFVAAALERERLDREVERLAKAESMQRALFEISDLASGSLEFQEMLRRLHAVVATLMYAENFFIALHDAERDTIRFVYFVDTADEVWQSPDLEEESLESIRHSLTWYLIREGRPLRGPTQALIDQVPGPLKVVGPHSADWLGVPMLEEGRVRGVMVVQHYDKWPCYSDEDQAVLSFMGSHILAALDRREAVETLEREVARRTQALTEEVRERERGERLQATLFRIAELSQTATGPDDFYPAVHEAVGQLIASENFYIALLSDDGTVHFPYFVDERGTAPPPRPLGHGISDHVLRTGMPLLADATTVEGRARIAALVESGAIGPDRSGSMTWLGVPLACDGRTVGVLAVQSYQPGVRYEPRDQELLTFIGYQIANGLTRQRAAAALKSAYASLELRVVERTQALREQIAERERIEERLKHEVLHDSLTHLPNRAYLREQLERALARSQRDPAHRFAILFMDLDRFKVINDSAGHLVGDALLVEVAKRFASCARGPDLVARLGGDEFAVLMDGISTDDAPVRLAQRLLDALAEPVPVDGRELFSSVSIGIVLSHPRYTAVDEMLRDADIAMYRAKAGGRHRFELFDETLHQQATDQLKLESDLRQAITLDEFEPFFQPILKLDDRTVVGYEALLRWHHPVRGCLAPGAFLPAAEAGGLLEAVDWRMYESVCRAVPALLGPGQYVNVNVSPRHLLIDEFDTRLLALLQKHDVKPAQLRIEVTEWALMDDPVRAGQVLDKLRRSGVVAALDDFGTGQSSLGSLHSLNLSVVKIDRMFVEALRCGDGSSASTAVADAILTLGRALGLEVVAEGIETDAQHQALAGLGCELGQGYLFGRPAPLAQIIRERGAGEG</sequence>
<dbReference type="PROSITE" id="PS50883">
    <property type="entry name" value="EAL"/>
    <property type="match status" value="1"/>
</dbReference>
<protein>
    <submittedName>
        <fullName evidence="3">Diguanylate cyclase (GGDEF) domain-containing protein</fullName>
    </submittedName>
</protein>
<dbReference type="PANTHER" id="PTHR33121">
    <property type="entry name" value="CYCLIC DI-GMP PHOSPHODIESTERASE PDEF"/>
    <property type="match status" value="1"/>
</dbReference>
<dbReference type="STRING" id="1122188.SAMN02745674_02570"/>
<dbReference type="NCBIfam" id="TIGR00254">
    <property type="entry name" value="GGDEF"/>
    <property type="match status" value="1"/>
</dbReference>
<dbReference type="SMART" id="SM00052">
    <property type="entry name" value="EAL"/>
    <property type="match status" value="1"/>
</dbReference>
<dbReference type="Gene3D" id="3.30.450.40">
    <property type="match status" value="2"/>
</dbReference>
<dbReference type="InterPro" id="IPR003018">
    <property type="entry name" value="GAF"/>
</dbReference>
<evidence type="ECO:0000259" key="2">
    <source>
        <dbReference type="PROSITE" id="PS50887"/>
    </source>
</evidence>
<feature type="domain" description="EAL" evidence="1">
    <location>
        <begin position="704"/>
        <end position="958"/>
    </location>
</feature>
<evidence type="ECO:0000313" key="3">
    <source>
        <dbReference type="EMBL" id="SKA23188.1"/>
    </source>
</evidence>
<dbReference type="InterPro" id="IPR043128">
    <property type="entry name" value="Rev_trsase/Diguanyl_cyclase"/>
</dbReference>
<dbReference type="Gene3D" id="3.30.70.270">
    <property type="match status" value="1"/>
</dbReference>
<dbReference type="InterPro" id="IPR029787">
    <property type="entry name" value="Nucleotide_cyclase"/>
</dbReference>
<dbReference type="EMBL" id="FUXP01000013">
    <property type="protein sequence ID" value="SKA23188.1"/>
    <property type="molecule type" value="Genomic_DNA"/>
</dbReference>
<dbReference type="GO" id="GO:0071111">
    <property type="term" value="F:cyclic-guanylate-specific phosphodiesterase activity"/>
    <property type="evidence" value="ECO:0007669"/>
    <property type="project" value="InterPro"/>
</dbReference>
<dbReference type="CDD" id="cd01948">
    <property type="entry name" value="EAL"/>
    <property type="match status" value="1"/>
</dbReference>
<dbReference type="CDD" id="cd01949">
    <property type="entry name" value="GGDEF"/>
    <property type="match status" value="1"/>
</dbReference>
<evidence type="ECO:0000259" key="1">
    <source>
        <dbReference type="PROSITE" id="PS50883"/>
    </source>
</evidence>
<name>A0A1T4S5L2_9GAMM</name>
<gene>
    <name evidence="3" type="ORF">SAMN02745674_02570</name>
</gene>
<proteinExistence type="predicted"/>
<dbReference type="PANTHER" id="PTHR33121:SF70">
    <property type="entry name" value="SIGNALING PROTEIN YKOW"/>
    <property type="match status" value="1"/>
</dbReference>
<dbReference type="SMART" id="SM00267">
    <property type="entry name" value="GGDEF"/>
    <property type="match status" value="1"/>
</dbReference>
<dbReference type="InterPro" id="IPR029016">
    <property type="entry name" value="GAF-like_dom_sf"/>
</dbReference>
<dbReference type="Pfam" id="PF00990">
    <property type="entry name" value="GGDEF"/>
    <property type="match status" value="1"/>
</dbReference>
<dbReference type="InterPro" id="IPR035919">
    <property type="entry name" value="EAL_sf"/>
</dbReference>
<dbReference type="InterPro" id="IPR050706">
    <property type="entry name" value="Cyclic-di-GMP_PDE-like"/>
</dbReference>
<dbReference type="SUPFAM" id="SSF55073">
    <property type="entry name" value="Nucleotide cyclase"/>
    <property type="match status" value="1"/>
</dbReference>
<dbReference type="OrthoDB" id="9804951at2"/>
<dbReference type="AlphaFoldDB" id="A0A1T4S5L2"/>
<dbReference type="Pfam" id="PF13185">
    <property type="entry name" value="GAF_2"/>
    <property type="match status" value="2"/>
</dbReference>
<dbReference type="Gene3D" id="3.20.20.450">
    <property type="entry name" value="EAL domain"/>
    <property type="match status" value="1"/>
</dbReference>
<dbReference type="RefSeq" id="WP_078759124.1">
    <property type="nucleotide sequence ID" value="NZ_FUXP01000013.1"/>
</dbReference>
<dbReference type="SMART" id="SM00065">
    <property type="entry name" value="GAF"/>
    <property type="match status" value="2"/>
</dbReference>
<evidence type="ECO:0000313" key="4">
    <source>
        <dbReference type="Proteomes" id="UP000190061"/>
    </source>
</evidence>
<keyword evidence="4" id="KW-1185">Reference proteome</keyword>
<dbReference type="SUPFAM" id="SSF141868">
    <property type="entry name" value="EAL domain-like"/>
    <property type="match status" value="1"/>
</dbReference>
<organism evidence="3 4">
    <name type="scientific">Lysobacter spongiicola DSM 21749</name>
    <dbReference type="NCBI Taxonomy" id="1122188"/>
    <lineage>
        <taxon>Bacteria</taxon>
        <taxon>Pseudomonadati</taxon>
        <taxon>Pseudomonadota</taxon>
        <taxon>Gammaproteobacteria</taxon>
        <taxon>Lysobacterales</taxon>
        <taxon>Lysobacteraceae</taxon>
        <taxon>Novilysobacter</taxon>
    </lineage>
</organism>
<dbReference type="Pfam" id="PF00563">
    <property type="entry name" value="EAL"/>
    <property type="match status" value="1"/>
</dbReference>
<dbReference type="SUPFAM" id="SSF55781">
    <property type="entry name" value="GAF domain-like"/>
    <property type="match status" value="2"/>
</dbReference>
<dbReference type="InterPro" id="IPR000160">
    <property type="entry name" value="GGDEF_dom"/>
</dbReference>
<dbReference type="InterPro" id="IPR001633">
    <property type="entry name" value="EAL_dom"/>
</dbReference>